<reference evidence="1 2" key="1">
    <citation type="submission" date="2018-11" db="EMBL/GenBank/DDBJ databases">
        <title>Complete genome sequence of Paenibacillus baekrokdamisoli strain KCTC 33723.</title>
        <authorList>
            <person name="Kang S.W."/>
            <person name="Lee K.C."/>
            <person name="Kim K.K."/>
            <person name="Kim J.S."/>
            <person name="Kim D.S."/>
            <person name="Ko S.H."/>
            <person name="Yang S.H."/>
            <person name="Lee J.S."/>
        </authorList>
    </citation>
    <scope>NUCLEOTIDE SEQUENCE [LARGE SCALE GENOMIC DNA]</scope>
    <source>
        <strain evidence="1 2">KCTC 33723</strain>
    </source>
</reference>
<dbReference type="EMBL" id="AP019308">
    <property type="protein sequence ID" value="BBH20572.1"/>
    <property type="molecule type" value="Genomic_DNA"/>
</dbReference>
<dbReference type="Pfam" id="PF09323">
    <property type="entry name" value="DUF1980"/>
    <property type="match status" value="1"/>
</dbReference>
<accession>A0A3G9IQL0</accession>
<organism evidence="1 2">
    <name type="scientific">Paenibacillus baekrokdamisoli</name>
    <dbReference type="NCBI Taxonomy" id="1712516"/>
    <lineage>
        <taxon>Bacteria</taxon>
        <taxon>Bacillati</taxon>
        <taxon>Bacillota</taxon>
        <taxon>Bacilli</taxon>
        <taxon>Bacillales</taxon>
        <taxon>Paenibacillaceae</taxon>
        <taxon>Paenibacillus</taxon>
    </lineage>
</organism>
<dbReference type="InterPro" id="IPR048493">
    <property type="entry name" value="DUF1980_N"/>
</dbReference>
<protein>
    <submittedName>
        <fullName evidence="1">Uncharacterized protein</fullName>
    </submittedName>
</protein>
<dbReference type="RefSeq" id="WP_125655719.1">
    <property type="nucleotide sequence ID" value="NZ_AP019308.1"/>
</dbReference>
<dbReference type="Pfam" id="PF21537">
    <property type="entry name" value="DUF1980_C"/>
    <property type="match status" value="1"/>
</dbReference>
<sequence>MEFEEERSYTFHYILRAVIMLGLTFYIVHLVKTDSLLYYIAPRMMIYVKIAALLLFVVAVYQGFLAVKSRFGENQEDCGCDHVPSRSIGVNMFIYSLFVFPLLLGFFLPDTVMGSDVASIKGMNLSATGMVKTAAAAALKSDNAKKNVSSTVNPFSVTAGDSALISPSTPAADQGTMASTGSSTKSLGTPLSAEDIKLQEMFKPDEYTEDYSKLALKLYKKKAPITIKEEGFMELLTAVDLYMDNFVGKKMIVSGFIYREDDMAPNQFVVSRLAMQCCSADSSPYGVVVESNKSKDFPKDTWVTITGTIGKTVYNKNTIMKLDAVKIEKIKASKTPYVYPYFDDFSNLVK</sequence>
<dbReference type="AlphaFoldDB" id="A0A3G9IQL0"/>
<proteinExistence type="predicted"/>
<name>A0A3G9IQL0_9BACL</name>
<gene>
    <name evidence="1" type="ORF">Back11_19170</name>
</gene>
<dbReference type="PANTHER" id="PTHR40047">
    <property type="entry name" value="UPF0703 PROTEIN YCGQ"/>
    <property type="match status" value="1"/>
</dbReference>
<keyword evidence="2" id="KW-1185">Reference proteome</keyword>
<dbReference type="OrthoDB" id="9770408at2"/>
<dbReference type="Proteomes" id="UP000275368">
    <property type="component" value="Chromosome"/>
</dbReference>
<dbReference type="InterPro" id="IPR048447">
    <property type="entry name" value="DUF1980_C"/>
</dbReference>
<dbReference type="PANTHER" id="PTHR40047:SF1">
    <property type="entry name" value="UPF0703 PROTEIN YCGQ"/>
    <property type="match status" value="1"/>
</dbReference>
<evidence type="ECO:0000313" key="1">
    <source>
        <dbReference type="EMBL" id="BBH20572.1"/>
    </source>
</evidence>
<dbReference type="InterPro" id="IPR015402">
    <property type="entry name" value="DUF1980"/>
</dbReference>
<dbReference type="InterPro" id="IPR052955">
    <property type="entry name" value="UPF0703_membrane_permease"/>
</dbReference>
<dbReference type="KEGG" id="pbk:Back11_19170"/>
<evidence type="ECO:0000313" key="2">
    <source>
        <dbReference type="Proteomes" id="UP000275368"/>
    </source>
</evidence>
<dbReference type="NCBIfam" id="TIGR03943">
    <property type="entry name" value="TIGR03943 family putative permease subunit"/>
    <property type="match status" value="1"/>
</dbReference>